<dbReference type="Proteomes" id="UP000632740">
    <property type="component" value="Unassembled WGS sequence"/>
</dbReference>
<protein>
    <recommendedName>
        <fullName evidence="1">N-acetyltransferase domain-containing protein</fullName>
    </recommendedName>
</protein>
<name>A0A919U4P8_9CELL</name>
<proteinExistence type="predicted"/>
<keyword evidence="3" id="KW-1185">Reference proteome</keyword>
<dbReference type="InterPro" id="IPR051531">
    <property type="entry name" value="N-acetyltransferase"/>
</dbReference>
<dbReference type="Gene3D" id="3.40.630.30">
    <property type="match status" value="1"/>
</dbReference>
<evidence type="ECO:0000313" key="3">
    <source>
        <dbReference type="Proteomes" id="UP000632740"/>
    </source>
</evidence>
<sequence length="172" mass="18352">MLVPDGLDITTARGEVAHLRPVEEDDWRLDQELSRVPDVTRWTYYPPDASEEEARRRVTRNLEIRAAGRGGRFIIVAGDAPVGTIGVGTRGSGPFLFYALLPAARGRGLATAAVSGLAGWLLAHGEPSVRASTMVGNSASEQVLARAGFLPGELAVEPDGVTVRRWLLVAAP</sequence>
<evidence type="ECO:0000259" key="1">
    <source>
        <dbReference type="PROSITE" id="PS51186"/>
    </source>
</evidence>
<dbReference type="GO" id="GO:0016747">
    <property type="term" value="F:acyltransferase activity, transferring groups other than amino-acyl groups"/>
    <property type="evidence" value="ECO:0007669"/>
    <property type="project" value="InterPro"/>
</dbReference>
<dbReference type="InterPro" id="IPR000182">
    <property type="entry name" value="GNAT_dom"/>
</dbReference>
<gene>
    <name evidence="2" type="ORF">Cch01nite_40880</name>
</gene>
<dbReference type="PROSITE" id="PS51186">
    <property type="entry name" value="GNAT"/>
    <property type="match status" value="1"/>
</dbReference>
<dbReference type="AlphaFoldDB" id="A0A919U4P8"/>
<comment type="caution">
    <text evidence="2">The sequence shown here is derived from an EMBL/GenBank/DDBJ whole genome shotgun (WGS) entry which is preliminary data.</text>
</comment>
<accession>A0A919U4P8</accession>
<dbReference type="PANTHER" id="PTHR43792">
    <property type="entry name" value="GNAT FAMILY, PUTATIVE (AFU_ORTHOLOGUE AFUA_3G00765)-RELATED-RELATED"/>
    <property type="match status" value="1"/>
</dbReference>
<dbReference type="SUPFAM" id="SSF55729">
    <property type="entry name" value="Acyl-CoA N-acyltransferases (Nat)"/>
    <property type="match status" value="1"/>
</dbReference>
<dbReference type="RefSeq" id="WP_239071156.1">
    <property type="nucleotide sequence ID" value="NZ_BONK01000018.1"/>
</dbReference>
<feature type="domain" description="N-acetyltransferase" evidence="1">
    <location>
        <begin position="17"/>
        <end position="170"/>
    </location>
</feature>
<organism evidence="2 3">
    <name type="scientific">Cellulomonas chitinilytica</name>
    <dbReference type="NCBI Taxonomy" id="398759"/>
    <lineage>
        <taxon>Bacteria</taxon>
        <taxon>Bacillati</taxon>
        <taxon>Actinomycetota</taxon>
        <taxon>Actinomycetes</taxon>
        <taxon>Micrococcales</taxon>
        <taxon>Cellulomonadaceae</taxon>
        <taxon>Cellulomonas</taxon>
    </lineage>
</organism>
<dbReference type="InterPro" id="IPR016181">
    <property type="entry name" value="Acyl_CoA_acyltransferase"/>
</dbReference>
<dbReference type="EMBL" id="BONK01000018">
    <property type="protein sequence ID" value="GIG23364.1"/>
    <property type="molecule type" value="Genomic_DNA"/>
</dbReference>
<dbReference type="Pfam" id="PF13302">
    <property type="entry name" value="Acetyltransf_3"/>
    <property type="match status" value="1"/>
</dbReference>
<reference evidence="2" key="1">
    <citation type="submission" date="2021-01" db="EMBL/GenBank/DDBJ databases">
        <title>Whole genome shotgun sequence of Cellulomonas chitinilytica NBRC 110799.</title>
        <authorList>
            <person name="Komaki H."/>
            <person name="Tamura T."/>
        </authorList>
    </citation>
    <scope>NUCLEOTIDE SEQUENCE</scope>
    <source>
        <strain evidence="2">NBRC 110799</strain>
    </source>
</reference>
<dbReference type="CDD" id="cd04301">
    <property type="entry name" value="NAT_SF"/>
    <property type="match status" value="1"/>
</dbReference>
<evidence type="ECO:0000313" key="2">
    <source>
        <dbReference type="EMBL" id="GIG23364.1"/>
    </source>
</evidence>